<dbReference type="GO" id="GO:0005524">
    <property type="term" value="F:ATP binding"/>
    <property type="evidence" value="ECO:0007669"/>
    <property type="project" value="UniProtKB-UniRule"/>
</dbReference>
<dbReference type="GO" id="GO:0005737">
    <property type="term" value="C:cytoplasm"/>
    <property type="evidence" value="ECO:0007669"/>
    <property type="project" value="TreeGrafter"/>
</dbReference>
<dbReference type="OrthoDB" id="11959at2157"/>
<dbReference type="AlphaFoldDB" id="A0A062VC16"/>
<dbReference type="GO" id="GO:0046872">
    <property type="term" value="F:metal ion binding"/>
    <property type="evidence" value="ECO:0007669"/>
    <property type="project" value="InterPro"/>
</dbReference>
<comment type="caution">
    <text evidence="4">The sequence shown here is derived from an EMBL/GenBank/DDBJ whole genome shotgun (WGS) entry which is preliminary data.</text>
</comment>
<dbReference type="RefSeq" id="WP_048089852.1">
    <property type="nucleotide sequence ID" value="NZ_JMIY01000002.1"/>
</dbReference>
<protein>
    <submittedName>
        <fullName evidence="4">Putative ATP-grasp enzyme</fullName>
    </submittedName>
</protein>
<name>A0A062VC16_9EURY</name>
<proteinExistence type="predicted"/>
<dbReference type="Pfam" id="PF02786">
    <property type="entry name" value="CPSase_L_D2"/>
    <property type="match status" value="1"/>
</dbReference>
<evidence type="ECO:0000256" key="1">
    <source>
        <dbReference type="ARBA" id="ARBA00001936"/>
    </source>
</evidence>
<keyword evidence="2" id="KW-0067">ATP-binding</keyword>
<dbReference type="InterPro" id="IPR005479">
    <property type="entry name" value="CPAse_ATP-bd"/>
</dbReference>
<dbReference type="SUPFAM" id="SSF56059">
    <property type="entry name" value="Glutathione synthetase ATP-binding domain-like"/>
    <property type="match status" value="1"/>
</dbReference>
<dbReference type="GO" id="GO:0009432">
    <property type="term" value="P:SOS response"/>
    <property type="evidence" value="ECO:0007669"/>
    <property type="project" value="TreeGrafter"/>
</dbReference>
<evidence type="ECO:0000313" key="4">
    <source>
        <dbReference type="EMBL" id="KCZ72835.1"/>
    </source>
</evidence>
<reference evidence="4 5" key="1">
    <citation type="journal article" date="2013" name="Nature">
        <title>Anaerobic oxidation of methane coupled to nitrate reduction in a novel archaeal lineage.</title>
        <authorList>
            <person name="Haroon M.F."/>
            <person name="Hu S."/>
            <person name="Shi Y."/>
            <person name="Imelfort M."/>
            <person name="Keller J."/>
            <person name="Hugenholtz P."/>
            <person name="Yuan Z."/>
            <person name="Tyson G.W."/>
        </authorList>
    </citation>
    <scope>NUCLEOTIDE SEQUENCE [LARGE SCALE GENOMIC DNA]</scope>
    <source>
        <strain evidence="4 5">ANME-2d</strain>
    </source>
</reference>
<dbReference type="EMBL" id="JMIY01000002">
    <property type="protein sequence ID" value="KCZ72835.1"/>
    <property type="molecule type" value="Genomic_DNA"/>
</dbReference>
<dbReference type="InterPro" id="IPR013815">
    <property type="entry name" value="ATP_grasp_subdomain_1"/>
</dbReference>
<dbReference type="Gene3D" id="3.30.470.20">
    <property type="entry name" value="ATP-grasp fold, B domain"/>
    <property type="match status" value="1"/>
</dbReference>
<dbReference type="PANTHER" id="PTHR21621:SF0">
    <property type="entry name" value="BETA-CITRYLGLUTAMATE SYNTHASE B-RELATED"/>
    <property type="match status" value="1"/>
</dbReference>
<keyword evidence="2" id="KW-0547">Nucleotide-binding</keyword>
<dbReference type="Gene3D" id="3.30.1490.20">
    <property type="entry name" value="ATP-grasp fold, A domain"/>
    <property type="match status" value="1"/>
</dbReference>
<accession>A0A062VC16</accession>
<dbReference type="PROSITE" id="PS50975">
    <property type="entry name" value="ATP_GRASP"/>
    <property type="match status" value="1"/>
</dbReference>
<dbReference type="GO" id="GO:0018169">
    <property type="term" value="F:ribosomal S6-glutamic acid ligase activity"/>
    <property type="evidence" value="ECO:0007669"/>
    <property type="project" value="TreeGrafter"/>
</dbReference>
<sequence>MNAVIINGEFNVALSVLRSLGKKDIDTTVVASDRYALSFYSKYCNHKAISNYNIDFFKRMSGEDIIMPMDEDVMLLLAKNKQRLRCRLPFSEYSTLEKIINKSSLIRHAMENKIPCPKTCFVNGSDTLDGVAKELDFPVVIKPNSGTGGSGIAIVDSPEELKNTYRHVLKNYGPASIQEKIPFKEKYKVQALLNSDSKARRVTVLKVHRAYPLVTGPSVFVETVERPDLVNYSLKLLESLNYYGMADFDFVIDERNKKPVLMEINPRFWKSIQAAITSGVDYPYLLYKMAIEGDIDVSLNYKLGVKCRFAIFNDLYRLLTVLRGNYPLSYKLTNLVDYLKFHQDDSYYIFELEDVKPFLALIPIKLHRKFGAKKDT</sequence>
<keyword evidence="5" id="KW-1185">Reference proteome</keyword>
<evidence type="ECO:0000313" key="5">
    <source>
        <dbReference type="Proteomes" id="UP000027153"/>
    </source>
</evidence>
<dbReference type="Proteomes" id="UP000027153">
    <property type="component" value="Unassembled WGS sequence"/>
</dbReference>
<dbReference type="InterPro" id="IPR011761">
    <property type="entry name" value="ATP-grasp"/>
</dbReference>
<feature type="domain" description="ATP-grasp" evidence="3">
    <location>
        <begin position="106"/>
        <end position="291"/>
    </location>
</feature>
<organism evidence="4 5">
    <name type="scientific">Candidatus Methanoperedens nitratireducens</name>
    <dbReference type="NCBI Taxonomy" id="1392998"/>
    <lineage>
        <taxon>Archaea</taxon>
        <taxon>Methanobacteriati</taxon>
        <taxon>Methanobacteriota</taxon>
        <taxon>Stenosarchaea group</taxon>
        <taxon>Methanomicrobia</taxon>
        <taxon>Methanosarcinales</taxon>
        <taxon>ANME-2 cluster</taxon>
        <taxon>Candidatus Methanoperedentaceae</taxon>
        <taxon>Candidatus Methanoperedens</taxon>
    </lineage>
</organism>
<comment type="cofactor">
    <cofactor evidence="1">
        <name>Mn(2+)</name>
        <dbReference type="ChEBI" id="CHEBI:29035"/>
    </cofactor>
</comment>
<dbReference type="PANTHER" id="PTHR21621">
    <property type="entry name" value="RIBOSOMAL PROTEIN S6 MODIFICATION PROTEIN"/>
    <property type="match status" value="1"/>
</dbReference>
<gene>
    <name evidence="4" type="ORF">ANME2D_01270</name>
</gene>
<evidence type="ECO:0000256" key="2">
    <source>
        <dbReference type="PROSITE-ProRule" id="PRU00409"/>
    </source>
</evidence>
<evidence type="ECO:0000259" key="3">
    <source>
        <dbReference type="PROSITE" id="PS50975"/>
    </source>
</evidence>